<evidence type="ECO:0000259" key="9">
    <source>
        <dbReference type="Pfam" id="PF04552"/>
    </source>
</evidence>
<evidence type="ECO:0000256" key="5">
    <source>
        <dbReference type="ARBA" id="ARBA00023015"/>
    </source>
</evidence>
<dbReference type="GO" id="GO:0016987">
    <property type="term" value="F:sigma factor activity"/>
    <property type="evidence" value="ECO:0007669"/>
    <property type="project" value="UniProtKB-KW"/>
</dbReference>
<gene>
    <name evidence="11" type="ORF">A8806_11623</name>
</gene>
<dbReference type="PRINTS" id="PR00045">
    <property type="entry name" value="SIGMA54FCT"/>
</dbReference>
<dbReference type="Gene3D" id="1.10.10.1330">
    <property type="entry name" value="RNA polymerase sigma-54 factor, core-binding domain"/>
    <property type="match status" value="1"/>
</dbReference>
<accession>A0A2Y9CAM5</accession>
<dbReference type="PROSITE" id="PS50044">
    <property type="entry name" value="SIGMA54_3"/>
    <property type="match status" value="1"/>
</dbReference>
<evidence type="ECO:0000256" key="3">
    <source>
        <dbReference type="ARBA" id="ARBA00022679"/>
    </source>
</evidence>
<evidence type="ECO:0000313" key="12">
    <source>
        <dbReference type="Proteomes" id="UP000245845"/>
    </source>
</evidence>
<keyword evidence="12" id="KW-1185">Reference proteome</keyword>
<evidence type="ECO:0000259" key="10">
    <source>
        <dbReference type="Pfam" id="PF04963"/>
    </source>
</evidence>
<dbReference type="GO" id="GO:0003677">
    <property type="term" value="F:DNA binding"/>
    <property type="evidence" value="ECO:0007669"/>
    <property type="project" value="UniProtKB-KW"/>
</dbReference>
<feature type="domain" description="RNA polymerase sigma factor 54 core-binding" evidence="10">
    <location>
        <begin position="95"/>
        <end position="289"/>
    </location>
</feature>
<keyword evidence="5" id="KW-0805">Transcription regulation</keyword>
<sequence>MDYGQGMEQKARQTLAMTPAQLQKLEILAMGNQELMQFLEDEQMENPMLDYETCSAAGEEYVVLGEWFRKNDYAEPDDRAVVNEDMSYQEVPEKEDVSLREYLKSQIRHCPASKEHKKIREREHERELEAVMNRLLEYIDENTGYFTEPKEYLGCIMKCPLETFEEALFIIRGMEPAGIGAFSLSDCLELQLERAGIKDDLLIEIIDNFLGEVALGNINHISRKLKVSTGKVKQCIRMIKSLNPRPAKGFGTDDTVYVIPDIRAVKDKNGWEVTIRNSGTSHIRLNSMYMQMAQNAAEPDIQLYFQEKITRAKNIIRAIEQRENTIRQVIQCVLKYQEGYALGFTRRTQLTMKQVAEELEIHPSTVTRAVKDKYIELPSGVFAVKDLFQASHQAEGEKGEPEQEKMILLINKLIETEDKKKPLSDKNISEKLQSRGITIARRTVAKYRELAGIEKASERKLK</sequence>
<evidence type="ECO:0000256" key="4">
    <source>
        <dbReference type="ARBA" id="ARBA00022695"/>
    </source>
</evidence>
<evidence type="ECO:0000313" key="11">
    <source>
        <dbReference type="EMBL" id="PWJ22848.1"/>
    </source>
</evidence>
<dbReference type="OrthoDB" id="9814402at2"/>
<keyword evidence="6" id="KW-0731">Sigma factor</keyword>
<keyword evidence="3" id="KW-0808">Transferase</keyword>
<dbReference type="InterPro" id="IPR007046">
    <property type="entry name" value="RNA_pol_sigma_54_core-bd"/>
</dbReference>
<evidence type="ECO:0000256" key="7">
    <source>
        <dbReference type="ARBA" id="ARBA00023125"/>
    </source>
</evidence>
<keyword evidence="4" id="KW-0548">Nucleotidyltransferase</keyword>
<evidence type="ECO:0000256" key="1">
    <source>
        <dbReference type="ARBA" id="ARBA00008798"/>
    </source>
</evidence>
<dbReference type="Pfam" id="PF00309">
    <property type="entry name" value="Sigma54_AID"/>
    <property type="match status" value="1"/>
</dbReference>
<proteinExistence type="inferred from homology"/>
<dbReference type="RefSeq" id="WP_109733239.1">
    <property type="nucleotide sequence ID" value="NZ_BAAACK010000022.1"/>
</dbReference>
<dbReference type="GO" id="GO:0006352">
    <property type="term" value="P:DNA-templated transcription initiation"/>
    <property type="evidence" value="ECO:0007669"/>
    <property type="project" value="InterPro"/>
</dbReference>
<name>A0A2Y9CAM5_9FIRM</name>
<keyword evidence="2" id="KW-0240">DNA-directed RNA polymerase</keyword>
<feature type="domain" description="RNA polymerase sigma factor 54 DNA-binding" evidence="9">
    <location>
        <begin position="304"/>
        <end position="460"/>
    </location>
</feature>
<dbReference type="Gene3D" id="1.10.10.60">
    <property type="entry name" value="Homeodomain-like"/>
    <property type="match status" value="1"/>
</dbReference>
<dbReference type="PANTHER" id="PTHR32248:SF4">
    <property type="entry name" value="RNA POLYMERASE SIGMA-54 FACTOR"/>
    <property type="match status" value="1"/>
</dbReference>
<comment type="caution">
    <text evidence="11">The sequence shown here is derived from an EMBL/GenBank/DDBJ whole genome shotgun (WGS) entry which is preliminary data.</text>
</comment>
<dbReference type="InterPro" id="IPR000394">
    <property type="entry name" value="RNA_pol_sigma_54"/>
</dbReference>
<evidence type="ECO:0000256" key="6">
    <source>
        <dbReference type="ARBA" id="ARBA00023082"/>
    </source>
</evidence>
<dbReference type="InterPro" id="IPR038709">
    <property type="entry name" value="RpoN_core-bd_sf"/>
</dbReference>
<protein>
    <submittedName>
        <fullName evidence="11">RNA polymerase RpoN-/SigL-like sigma 54 subunit</fullName>
    </submittedName>
</protein>
<dbReference type="Proteomes" id="UP000245845">
    <property type="component" value="Unassembled WGS sequence"/>
</dbReference>
<dbReference type="AlphaFoldDB" id="A0A2Y9CAM5"/>
<dbReference type="GO" id="GO:0016779">
    <property type="term" value="F:nucleotidyltransferase activity"/>
    <property type="evidence" value="ECO:0007669"/>
    <property type="project" value="UniProtKB-KW"/>
</dbReference>
<dbReference type="EMBL" id="QGDL01000016">
    <property type="protein sequence ID" value="PWJ22848.1"/>
    <property type="molecule type" value="Genomic_DNA"/>
</dbReference>
<evidence type="ECO:0000256" key="8">
    <source>
        <dbReference type="ARBA" id="ARBA00023163"/>
    </source>
</evidence>
<dbReference type="NCBIfam" id="TIGR02395">
    <property type="entry name" value="rpoN_sigma"/>
    <property type="match status" value="1"/>
</dbReference>
<dbReference type="PROSITE" id="PS00718">
    <property type="entry name" value="SIGMA54_2"/>
    <property type="match status" value="1"/>
</dbReference>
<evidence type="ECO:0000256" key="2">
    <source>
        <dbReference type="ARBA" id="ARBA00022478"/>
    </source>
</evidence>
<dbReference type="Pfam" id="PF04963">
    <property type="entry name" value="Sigma54_CBD"/>
    <property type="match status" value="1"/>
</dbReference>
<comment type="similarity">
    <text evidence="1">Belongs to the sigma-54 factor family.</text>
</comment>
<dbReference type="GO" id="GO:0001216">
    <property type="term" value="F:DNA-binding transcription activator activity"/>
    <property type="evidence" value="ECO:0007669"/>
    <property type="project" value="InterPro"/>
</dbReference>
<keyword evidence="8" id="KW-0804">Transcription</keyword>
<dbReference type="PIRSF" id="PIRSF000774">
    <property type="entry name" value="RpoN"/>
    <property type="match status" value="1"/>
</dbReference>
<reference evidence="11 12" key="1">
    <citation type="submission" date="2018-05" db="EMBL/GenBank/DDBJ databases">
        <title>The Hungate 1000. A catalogue of reference genomes from the rumen microbiome.</title>
        <authorList>
            <person name="Kelly W."/>
        </authorList>
    </citation>
    <scope>NUCLEOTIDE SEQUENCE [LARGE SCALE GENOMIC DNA]</scope>
    <source>
        <strain evidence="11 12">NLAE-zl-C242</strain>
    </source>
</reference>
<dbReference type="GO" id="GO:0000428">
    <property type="term" value="C:DNA-directed RNA polymerase complex"/>
    <property type="evidence" value="ECO:0007669"/>
    <property type="project" value="UniProtKB-KW"/>
</dbReference>
<dbReference type="PANTHER" id="PTHR32248">
    <property type="entry name" value="RNA POLYMERASE SIGMA-54 FACTOR"/>
    <property type="match status" value="1"/>
</dbReference>
<dbReference type="InterPro" id="IPR007634">
    <property type="entry name" value="RNA_pol_sigma_54_DNA-bd"/>
</dbReference>
<organism evidence="11 12">
    <name type="scientific">Faecalicatena orotica</name>
    <dbReference type="NCBI Taxonomy" id="1544"/>
    <lineage>
        <taxon>Bacteria</taxon>
        <taxon>Bacillati</taxon>
        <taxon>Bacillota</taxon>
        <taxon>Clostridia</taxon>
        <taxon>Lachnospirales</taxon>
        <taxon>Lachnospiraceae</taxon>
        <taxon>Faecalicatena</taxon>
    </lineage>
</organism>
<keyword evidence="7" id="KW-0238">DNA-binding</keyword>
<dbReference type="Pfam" id="PF04552">
    <property type="entry name" value="Sigma54_DBD"/>
    <property type="match status" value="1"/>
</dbReference>